<organism evidence="1">
    <name type="scientific">marine sediment metagenome</name>
    <dbReference type="NCBI Taxonomy" id="412755"/>
    <lineage>
        <taxon>unclassified sequences</taxon>
        <taxon>metagenomes</taxon>
        <taxon>ecological metagenomes</taxon>
    </lineage>
</organism>
<dbReference type="AlphaFoldDB" id="A0A0F9M3A3"/>
<proteinExistence type="predicted"/>
<sequence>MEKQSKEIKCKHCGYEWITASEKKFVSCPDCLQKTEVKEE</sequence>
<gene>
    <name evidence="1" type="ORF">LCGC14_1433860</name>
</gene>
<protein>
    <recommendedName>
        <fullName evidence="2">Rubredoxin-like domain-containing protein</fullName>
    </recommendedName>
</protein>
<evidence type="ECO:0000313" key="1">
    <source>
        <dbReference type="EMBL" id="KKM71125.1"/>
    </source>
</evidence>
<comment type="caution">
    <text evidence="1">The sequence shown here is derived from an EMBL/GenBank/DDBJ whole genome shotgun (WGS) entry which is preliminary data.</text>
</comment>
<dbReference type="EMBL" id="LAZR01009695">
    <property type="protein sequence ID" value="KKM71125.1"/>
    <property type="molecule type" value="Genomic_DNA"/>
</dbReference>
<accession>A0A0F9M3A3</accession>
<name>A0A0F9M3A3_9ZZZZ</name>
<reference evidence="1" key="1">
    <citation type="journal article" date="2015" name="Nature">
        <title>Complex archaea that bridge the gap between prokaryotes and eukaryotes.</title>
        <authorList>
            <person name="Spang A."/>
            <person name="Saw J.H."/>
            <person name="Jorgensen S.L."/>
            <person name="Zaremba-Niedzwiedzka K."/>
            <person name="Martijn J."/>
            <person name="Lind A.E."/>
            <person name="van Eijk R."/>
            <person name="Schleper C."/>
            <person name="Guy L."/>
            <person name="Ettema T.J."/>
        </authorList>
    </citation>
    <scope>NUCLEOTIDE SEQUENCE</scope>
</reference>
<evidence type="ECO:0008006" key="2">
    <source>
        <dbReference type="Google" id="ProtNLM"/>
    </source>
</evidence>